<dbReference type="EMBL" id="GBRH01176125">
    <property type="protein sequence ID" value="JAE21771.1"/>
    <property type="molecule type" value="Transcribed_RNA"/>
</dbReference>
<dbReference type="AlphaFoldDB" id="A0A0A9GGS8"/>
<sequence length="56" mass="6284">MARTRRRRTRTPPSAAVRVASNLITKATGAPLVRAPYHPCRRAELEVGREGWSLRS</sequence>
<evidence type="ECO:0000313" key="1">
    <source>
        <dbReference type="EMBL" id="JAE21771.1"/>
    </source>
</evidence>
<protein>
    <submittedName>
        <fullName evidence="1">Uncharacterized protein</fullName>
    </submittedName>
</protein>
<name>A0A0A9GGS8_ARUDO</name>
<reference evidence="1" key="1">
    <citation type="submission" date="2014-09" db="EMBL/GenBank/DDBJ databases">
        <authorList>
            <person name="Magalhaes I.L.F."/>
            <person name="Oliveira U."/>
            <person name="Santos F.R."/>
            <person name="Vidigal T.H.D.A."/>
            <person name="Brescovit A.D."/>
            <person name="Santos A.J."/>
        </authorList>
    </citation>
    <scope>NUCLEOTIDE SEQUENCE</scope>
    <source>
        <tissue evidence="1">Shoot tissue taken approximately 20 cm above the soil surface</tissue>
    </source>
</reference>
<organism evidence="1">
    <name type="scientific">Arundo donax</name>
    <name type="common">Giant reed</name>
    <name type="synonym">Donax arundinaceus</name>
    <dbReference type="NCBI Taxonomy" id="35708"/>
    <lineage>
        <taxon>Eukaryota</taxon>
        <taxon>Viridiplantae</taxon>
        <taxon>Streptophyta</taxon>
        <taxon>Embryophyta</taxon>
        <taxon>Tracheophyta</taxon>
        <taxon>Spermatophyta</taxon>
        <taxon>Magnoliopsida</taxon>
        <taxon>Liliopsida</taxon>
        <taxon>Poales</taxon>
        <taxon>Poaceae</taxon>
        <taxon>PACMAD clade</taxon>
        <taxon>Arundinoideae</taxon>
        <taxon>Arundineae</taxon>
        <taxon>Arundo</taxon>
    </lineage>
</organism>
<accession>A0A0A9GGS8</accession>
<reference evidence="1" key="2">
    <citation type="journal article" date="2015" name="Data Brief">
        <title>Shoot transcriptome of the giant reed, Arundo donax.</title>
        <authorList>
            <person name="Barrero R.A."/>
            <person name="Guerrero F.D."/>
            <person name="Moolhuijzen P."/>
            <person name="Goolsby J.A."/>
            <person name="Tidwell J."/>
            <person name="Bellgard S.E."/>
            <person name="Bellgard M.I."/>
        </authorList>
    </citation>
    <scope>NUCLEOTIDE SEQUENCE</scope>
    <source>
        <tissue evidence="1">Shoot tissue taken approximately 20 cm above the soil surface</tissue>
    </source>
</reference>
<proteinExistence type="predicted"/>